<evidence type="ECO:0000313" key="9">
    <source>
        <dbReference type="EMBL" id="KAK2020771.1"/>
    </source>
</evidence>
<keyword evidence="3 7" id="KW-1133">Transmembrane helix</keyword>
<feature type="compositionally biased region" description="Polar residues" evidence="6">
    <location>
        <begin position="392"/>
        <end position="409"/>
    </location>
</feature>
<organism evidence="9 10">
    <name type="scientific">Colletotrichum zoysiae</name>
    <dbReference type="NCBI Taxonomy" id="1216348"/>
    <lineage>
        <taxon>Eukaryota</taxon>
        <taxon>Fungi</taxon>
        <taxon>Dikarya</taxon>
        <taxon>Ascomycota</taxon>
        <taxon>Pezizomycotina</taxon>
        <taxon>Sordariomycetes</taxon>
        <taxon>Hypocreomycetidae</taxon>
        <taxon>Glomerellales</taxon>
        <taxon>Glomerellaceae</taxon>
        <taxon>Colletotrichum</taxon>
        <taxon>Colletotrichum graminicola species complex</taxon>
    </lineage>
</organism>
<name>A0AAD9LT23_9PEZI</name>
<comment type="subcellular location">
    <subcellularLocation>
        <location evidence="1">Membrane</location>
        <topology evidence="1">Multi-pass membrane protein</topology>
    </subcellularLocation>
</comment>
<dbReference type="GO" id="GO:0016020">
    <property type="term" value="C:membrane"/>
    <property type="evidence" value="ECO:0007669"/>
    <property type="project" value="UniProtKB-SubCell"/>
</dbReference>
<sequence length="424" mass="47455">MWPPRPSSAIAIEKREGYLVEVWTWYAIGMVIIALRHVVRLRTVGFRGYHGDDYLSFACVLLYTVDSTMGYFAYYAGGNINVKPQQVDSLSDQDVRILEMGSKMEFVTWYTYPGFVWVLKFSILFFYRRVMQGLIKDRTINLLFLFCGLTWVALIATVSSTCRPFHDNWTVRPLPGEQCIFRAQNFYALAALNVITDACILIIPAPMLWHLRVPLWKRIGVTFLLCGGLFVIAAAIIRAALTLTAAPSVLTINIWGYRETVIALLAVTAPVLSPLFRPVFWKRGALFARPVDALHREAEEELGVIERRRRRLFSPRKKWDFGSSLMKTSYLSVKSSMRSAIMTTTTTTVRHVEPDVEAAALQTRAEGNQGLGGGDANGVPESGAHTGMDFITGSSLLAGSKENVNLSRSENSKNENTGDESSHH</sequence>
<feature type="transmembrane region" description="Helical" evidence="7">
    <location>
        <begin position="23"/>
        <end position="42"/>
    </location>
</feature>
<dbReference type="PANTHER" id="PTHR33048:SF47">
    <property type="entry name" value="INTEGRAL MEMBRANE PROTEIN-RELATED"/>
    <property type="match status" value="1"/>
</dbReference>
<evidence type="ECO:0000256" key="4">
    <source>
        <dbReference type="ARBA" id="ARBA00023136"/>
    </source>
</evidence>
<feature type="region of interest" description="Disordered" evidence="6">
    <location>
        <begin position="365"/>
        <end position="424"/>
    </location>
</feature>
<dbReference type="InterPro" id="IPR052337">
    <property type="entry name" value="SAT4-like"/>
</dbReference>
<evidence type="ECO:0000256" key="3">
    <source>
        <dbReference type="ARBA" id="ARBA00022989"/>
    </source>
</evidence>
<proteinExistence type="inferred from homology"/>
<comment type="caution">
    <text evidence="9">The sequence shown here is derived from an EMBL/GenBank/DDBJ whole genome shotgun (WGS) entry which is preliminary data.</text>
</comment>
<dbReference type="PANTHER" id="PTHR33048">
    <property type="entry name" value="PTH11-LIKE INTEGRAL MEMBRANE PROTEIN (AFU_ORTHOLOGUE AFUA_5G11245)"/>
    <property type="match status" value="1"/>
</dbReference>
<evidence type="ECO:0000256" key="5">
    <source>
        <dbReference type="ARBA" id="ARBA00038359"/>
    </source>
</evidence>
<reference evidence="9" key="1">
    <citation type="submission" date="2021-06" db="EMBL/GenBank/DDBJ databases">
        <title>Comparative genomics, transcriptomics and evolutionary studies reveal genomic signatures of adaptation to plant cell wall in hemibiotrophic fungi.</title>
        <authorList>
            <consortium name="DOE Joint Genome Institute"/>
            <person name="Baroncelli R."/>
            <person name="Diaz J.F."/>
            <person name="Benocci T."/>
            <person name="Peng M."/>
            <person name="Battaglia E."/>
            <person name="Haridas S."/>
            <person name="Andreopoulos W."/>
            <person name="Labutti K."/>
            <person name="Pangilinan J."/>
            <person name="Floch G.L."/>
            <person name="Makela M.R."/>
            <person name="Henrissat B."/>
            <person name="Grigoriev I.V."/>
            <person name="Crouch J.A."/>
            <person name="De Vries R.P."/>
            <person name="Sukno S.A."/>
            <person name="Thon M.R."/>
        </authorList>
    </citation>
    <scope>NUCLEOTIDE SEQUENCE</scope>
    <source>
        <strain evidence="9">MAFF235873</strain>
    </source>
</reference>
<dbReference type="EMBL" id="MU843174">
    <property type="protein sequence ID" value="KAK2020771.1"/>
    <property type="molecule type" value="Genomic_DNA"/>
</dbReference>
<feature type="transmembrane region" description="Helical" evidence="7">
    <location>
        <begin position="186"/>
        <end position="209"/>
    </location>
</feature>
<feature type="transmembrane region" description="Helical" evidence="7">
    <location>
        <begin position="221"/>
        <end position="241"/>
    </location>
</feature>
<evidence type="ECO:0000256" key="7">
    <source>
        <dbReference type="SAM" id="Phobius"/>
    </source>
</evidence>
<dbReference type="Proteomes" id="UP001232148">
    <property type="component" value="Unassembled WGS sequence"/>
</dbReference>
<feature type="transmembrane region" description="Helical" evidence="7">
    <location>
        <begin position="261"/>
        <end position="280"/>
    </location>
</feature>
<feature type="transmembrane region" description="Helical" evidence="7">
    <location>
        <begin position="54"/>
        <end position="74"/>
    </location>
</feature>
<dbReference type="InterPro" id="IPR049326">
    <property type="entry name" value="Rhodopsin_dom_fungi"/>
</dbReference>
<feature type="domain" description="Rhodopsin" evidence="8">
    <location>
        <begin position="38"/>
        <end position="277"/>
    </location>
</feature>
<evidence type="ECO:0000259" key="8">
    <source>
        <dbReference type="Pfam" id="PF20684"/>
    </source>
</evidence>
<keyword evidence="4 7" id="KW-0472">Membrane</keyword>
<protein>
    <recommendedName>
        <fullName evidence="8">Rhodopsin domain-containing protein</fullName>
    </recommendedName>
</protein>
<comment type="similarity">
    <text evidence="5">Belongs to the SAT4 family.</text>
</comment>
<accession>A0AAD9LT23</accession>
<gene>
    <name evidence="9" type="ORF">LX32DRAFT_715100</name>
</gene>
<keyword evidence="2 7" id="KW-0812">Transmembrane</keyword>
<feature type="transmembrane region" description="Helical" evidence="7">
    <location>
        <begin position="109"/>
        <end position="127"/>
    </location>
</feature>
<evidence type="ECO:0000256" key="6">
    <source>
        <dbReference type="SAM" id="MobiDB-lite"/>
    </source>
</evidence>
<evidence type="ECO:0000256" key="1">
    <source>
        <dbReference type="ARBA" id="ARBA00004141"/>
    </source>
</evidence>
<evidence type="ECO:0000313" key="10">
    <source>
        <dbReference type="Proteomes" id="UP001232148"/>
    </source>
</evidence>
<keyword evidence="10" id="KW-1185">Reference proteome</keyword>
<evidence type="ECO:0000256" key="2">
    <source>
        <dbReference type="ARBA" id="ARBA00022692"/>
    </source>
</evidence>
<dbReference type="AlphaFoldDB" id="A0AAD9LT23"/>
<dbReference type="Pfam" id="PF20684">
    <property type="entry name" value="Fung_rhodopsin"/>
    <property type="match status" value="1"/>
</dbReference>
<feature type="transmembrane region" description="Helical" evidence="7">
    <location>
        <begin position="139"/>
        <end position="166"/>
    </location>
</feature>